<proteinExistence type="predicted"/>
<feature type="region of interest" description="Disordered" evidence="2">
    <location>
        <begin position="335"/>
        <end position="367"/>
    </location>
</feature>
<keyword evidence="5" id="KW-1185">Reference proteome</keyword>
<reference evidence="4 5" key="1">
    <citation type="submission" date="2021-01" db="EMBL/GenBank/DDBJ databases">
        <title>Whole genome shotgun sequence of Asanoa iriomotensis NBRC 100142.</title>
        <authorList>
            <person name="Komaki H."/>
            <person name="Tamura T."/>
        </authorList>
    </citation>
    <scope>NUCLEOTIDE SEQUENCE [LARGE SCALE GENOMIC DNA]</scope>
    <source>
        <strain evidence="4 5">NBRC 100142</strain>
    </source>
</reference>
<protein>
    <submittedName>
        <fullName evidence="4">LLM class F420-dependent oxidoreductase</fullName>
    </submittedName>
</protein>
<comment type="caution">
    <text evidence="4">The sequence shown here is derived from an EMBL/GenBank/DDBJ whole genome shotgun (WGS) entry which is preliminary data.</text>
</comment>
<evidence type="ECO:0000313" key="4">
    <source>
        <dbReference type="EMBL" id="GIF56411.1"/>
    </source>
</evidence>
<name>A0ABQ4C1V3_9ACTN</name>
<dbReference type="PANTHER" id="PTHR43244:SF1">
    <property type="entry name" value="5,10-METHYLENETETRAHYDROMETHANOPTERIN REDUCTASE"/>
    <property type="match status" value="1"/>
</dbReference>
<dbReference type="EMBL" id="BONC01000014">
    <property type="protein sequence ID" value="GIF56411.1"/>
    <property type="molecule type" value="Genomic_DNA"/>
</dbReference>
<feature type="domain" description="Luciferase-like" evidence="3">
    <location>
        <begin position="11"/>
        <end position="308"/>
    </location>
</feature>
<dbReference type="Gene3D" id="3.20.20.30">
    <property type="entry name" value="Luciferase-like domain"/>
    <property type="match status" value="1"/>
</dbReference>
<keyword evidence="1" id="KW-0560">Oxidoreductase</keyword>
<dbReference type="InterPro" id="IPR011251">
    <property type="entry name" value="Luciferase-like_dom"/>
</dbReference>
<organism evidence="4 5">
    <name type="scientific">Asanoa iriomotensis</name>
    <dbReference type="NCBI Taxonomy" id="234613"/>
    <lineage>
        <taxon>Bacteria</taxon>
        <taxon>Bacillati</taxon>
        <taxon>Actinomycetota</taxon>
        <taxon>Actinomycetes</taxon>
        <taxon>Micromonosporales</taxon>
        <taxon>Micromonosporaceae</taxon>
        <taxon>Asanoa</taxon>
    </lineage>
</organism>
<dbReference type="SUPFAM" id="SSF51679">
    <property type="entry name" value="Bacterial luciferase-like"/>
    <property type="match status" value="1"/>
</dbReference>
<evidence type="ECO:0000256" key="2">
    <source>
        <dbReference type="SAM" id="MobiDB-lite"/>
    </source>
</evidence>
<dbReference type="CDD" id="cd01097">
    <property type="entry name" value="Tetrahydromethanopterin_reductase"/>
    <property type="match status" value="1"/>
</dbReference>
<dbReference type="RefSeq" id="WP_203702193.1">
    <property type="nucleotide sequence ID" value="NZ_BAAALU010000006.1"/>
</dbReference>
<gene>
    <name evidence="4" type="primary">hmd_2</name>
    <name evidence="4" type="ORF">Air01nite_25060</name>
</gene>
<sequence length="367" mass="39457">MRLAVNLSHVDAVEQAQEAEQLGYDVAFAPEGYVTDAVSVLGYVAARTTRIHLAAGVCEIPARSPAMTATTAATLDLLSGGRFRLGLGVANSYFSESWHGTPFTAPLARTREYFEVVRLALRREPVRYQGNHFSLPRPGDEPFRIHLPGGDREIPIYLAAVGPRNLELAGEIADGWIGVFCTAPFVADAVRLIGKGRANAGRDMNGFDVVVSVPVLVADDPRAAADPIRGYVARFIGLGAPEQNVYYAHLRRLGYQTDADEVLARVRAGDLRGAAARVPFEFVDEISLIGPPQRIARRMAAYAEAGVTTLALSPFAADPMARRIALRVAATVVDQRPDPGLEAQPPAAATESHRKETPGWPVPTSVS</sequence>
<evidence type="ECO:0000256" key="1">
    <source>
        <dbReference type="ARBA" id="ARBA00023002"/>
    </source>
</evidence>
<dbReference type="InterPro" id="IPR036661">
    <property type="entry name" value="Luciferase-like_sf"/>
</dbReference>
<dbReference type="PANTHER" id="PTHR43244">
    <property type="match status" value="1"/>
</dbReference>
<evidence type="ECO:0000313" key="5">
    <source>
        <dbReference type="Proteomes" id="UP000624325"/>
    </source>
</evidence>
<dbReference type="InterPro" id="IPR050564">
    <property type="entry name" value="F420-G6PD/mer"/>
</dbReference>
<accession>A0ABQ4C1V3</accession>
<dbReference type="Proteomes" id="UP000624325">
    <property type="component" value="Unassembled WGS sequence"/>
</dbReference>
<dbReference type="Pfam" id="PF00296">
    <property type="entry name" value="Bac_luciferase"/>
    <property type="match status" value="1"/>
</dbReference>
<evidence type="ECO:0000259" key="3">
    <source>
        <dbReference type="Pfam" id="PF00296"/>
    </source>
</evidence>